<dbReference type="EMBL" id="SSTG01000109">
    <property type="protein sequence ID" value="THG46439.1"/>
    <property type="molecule type" value="Genomic_DNA"/>
</dbReference>
<dbReference type="Proteomes" id="UP000305401">
    <property type="component" value="Unassembled WGS sequence"/>
</dbReference>
<proteinExistence type="predicted"/>
<evidence type="ECO:0000313" key="1">
    <source>
        <dbReference type="EMBL" id="THG46439.1"/>
    </source>
</evidence>
<name>A0AC61S437_9BACT</name>
<comment type="caution">
    <text evidence="1">The sequence shown here is derived from an EMBL/GenBank/DDBJ whole genome shotgun (WGS) entry which is preliminary data.</text>
</comment>
<gene>
    <name evidence="1" type="ORF">E5990_08245</name>
</gene>
<accession>A0AC61S437</accession>
<keyword evidence="2" id="KW-1185">Reference proteome</keyword>
<evidence type="ECO:0000313" key="2">
    <source>
        <dbReference type="Proteomes" id="UP000305401"/>
    </source>
</evidence>
<reference evidence="1" key="1">
    <citation type="submission" date="2019-04" db="EMBL/GenBank/DDBJ databases">
        <title>Microbes associate with the intestines of laboratory mice.</title>
        <authorList>
            <person name="Navarre W."/>
            <person name="Wong E."/>
            <person name="Huang K.C."/>
            <person name="Tropini C."/>
            <person name="Ng K."/>
            <person name="Yu B."/>
        </authorList>
    </citation>
    <scope>NUCLEOTIDE SEQUENCE</scope>
    <source>
        <strain evidence="1">NM86_A22</strain>
    </source>
</reference>
<sequence>MTNISHVFSQFDTRGTFGCAQPLGEGLINDTYLVRTAERCCCDYVLQRINTGIFSNVDMLQNNIMAVTRHIRHKLEAAGEHDIDRKVLTCVGLKNSDKTYYYDEASGAYWRMTVFIPGADSFNVVNRALSRDAGMAFGHFQEMLVDIQDTLYETIPNFHNIEFRLGQLREAVEEDKAGRVKGVRCELDAIEMRAAEMTISEQLHRDGKLPKRICHCDTKVNNVLFDNNGKVLCVIDLDTVMSSYVFSDYGDFLRTAANTGAEDDRNLDNVSFNMDIFHAFTEGYLKSAASFLLPVETDNLPHAAALFPYMQAVRFMTDYINGDTYYKTQYPQHNLVRTRAQLKLLTDVELHMPEMHDFITGVLIR</sequence>
<organism evidence="1 2">
    <name type="scientific">Muribaculum caecicola</name>
    <dbReference type="NCBI Taxonomy" id="3038144"/>
    <lineage>
        <taxon>Bacteria</taxon>
        <taxon>Pseudomonadati</taxon>
        <taxon>Bacteroidota</taxon>
        <taxon>Bacteroidia</taxon>
        <taxon>Bacteroidales</taxon>
        <taxon>Muribaculaceae</taxon>
        <taxon>Muribaculum</taxon>
    </lineage>
</organism>
<protein>
    <submittedName>
        <fullName evidence="1">Aminoglycoside phosphotransferase family protein</fullName>
    </submittedName>
</protein>